<protein>
    <submittedName>
        <fullName evidence="2">Uncharacterized protein</fullName>
    </submittedName>
</protein>
<organism evidence="2 3">
    <name type="scientific">Alternaria burnsii</name>
    <dbReference type="NCBI Taxonomy" id="1187904"/>
    <lineage>
        <taxon>Eukaryota</taxon>
        <taxon>Fungi</taxon>
        <taxon>Dikarya</taxon>
        <taxon>Ascomycota</taxon>
        <taxon>Pezizomycotina</taxon>
        <taxon>Dothideomycetes</taxon>
        <taxon>Pleosporomycetidae</taxon>
        <taxon>Pleosporales</taxon>
        <taxon>Pleosporineae</taxon>
        <taxon>Pleosporaceae</taxon>
        <taxon>Alternaria</taxon>
        <taxon>Alternaria sect. Alternaria</taxon>
    </lineage>
</organism>
<comment type="caution">
    <text evidence="2">The sequence shown here is derived from an EMBL/GenBank/DDBJ whole genome shotgun (WGS) entry which is preliminary data.</text>
</comment>
<dbReference type="EMBL" id="JAAABM010000006">
    <property type="protein sequence ID" value="KAF7677105.1"/>
    <property type="molecule type" value="Genomic_DNA"/>
</dbReference>
<name>A0A8H7B463_9PLEO</name>
<proteinExistence type="predicted"/>
<feature type="region of interest" description="Disordered" evidence="1">
    <location>
        <begin position="104"/>
        <end position="154"/>
    </location>
</feature>
<evidence type="ECO:0000313" key="2">
    <source>
        <dbReference type="EMBL" id="KAF7677105.1"/>
    </source>
</evidence>
<dbReference type="AlphaFoldDB" id="A0A8H7B463"/>
<dbReference type="Proteomes" id="UP000596902">
    <property type="component" value="Unassembled WGS sequence"/>
</dbReference>
<dbReference type="GeneID" id="62203542"/>
<dbReference type="RefSeq" id="XP_038787314.1">
    <property type="nucleotide sequence ID" value="XM_038930364.1"/>
</dbReference>
<evidence type="ECO:0000313" key="3">
    <source>
        <dbReference type="Proteomes" id="UP000596902"/>
    </source>
</evidence>
<keyword evidence="3" id="KW-1185">Reference proteome</keyword>
<evidence type="ECO:0000256" key="1">
    <source>
        <dbReference type="SAM" id="MobiDB-lite"/>
    </source>
</evidence>
<feature type="compositionally biased region" description="Basic and acidic residues" evidence="1">
    <location>
        <begin position="137"/>
        <end position="148"/>
    </location>
</feature>
<sequence length="154" mass="16810">SDSATTRPLRPLLPAASPRNEAPPTQSKRARVPLACAACRVRKSKYAETENTQTKRRHRYLEVLFGLLRDLPEEEAEELLARIRAGMDPKEIVDTVRHGNMLVQFASTTESSRDSASTEADGGIGSSGGGRSGSVDKSGDSQEQRKDSYLLPIQ</sequence>
<feature type="compositionally biased region" description="Low complexity" evidence="1">
    <location>
        <begin position="1"/>
        <end position="19"/>
    </location>
</feature>
<reference evidence="2" key="2">
    <citation type="submission" date="2020-08" db="EMBL/GenBank/DDBJ databases">
        <title>Draft Genome Sequence of Cumin Blight Pathogen Alternaria burnsii.</title>
        <authorList>
            <person name="Feng Z."/>
        </authorList>
    </citation>
    <scope>NUCLEOTIDE SEQUENCE</scope>
    <source>
        <strain evidence="2">CBS107.38</strain>
    </source>
</reference>
<reference evidence="2" key="1">
    <citation type="submission" date="2020-01" db="EMBL/GenBank/DDBJ databases">
        <authorList>
            <person name="Feng Z.H.Z."/>
        </authorList>
    </citation>
    <scope>NUCLEOTIDE SEQUENCE</scope>
    <source>
        <strain evidence="2">CBS107.38</strain>
    </source>
</reference>
<accession>A0A8H7B463</accession>
<feature type="non-terminal residue" evidence="2">
    <location>
        <position position="154"/>
    </location>
</feature>
<feature type="compositionally biased region" description="Gly residues" evidence="1">
    <location>
        <begin position="122"/>
        <end position="132"/>
    </location>
</feature>
<gene>
    <name evidence="2" type="ORF">GT037_005317</name>
</gene>
<feature type="region of interest" description="Disordered" evidence="1">
    <location>
        <begin position="1"/>
        <end position="31"/>
    </location>
</feature>
<feature type="non-terminal residue" evidence="2">
    <location>
        <position position="1"/>
    </location>
</feature>
<feature type="compositionally biased region" description="Polar residues" evidence="1">
    <location>
        <begin position="105"/>
        <end position="118"/>
    </location>
</feature>